<feature type="transmembrane region" description="Helical" evidence="2">
    <location>
        <begin position="1542"/>
        <end position="1561"/>
    </location>
</feature>
<organism evidence="3 4">
    <name type="scientific">Pseudomyxococcus hansupus</name>
    <dbReference type="NCBI Taxonomy" id="1297742"/>
    <lineage>
        <taxon>Bacteria</taxon>
        <taxon>Pseudomonadati</taxon>
        <taxon>Myxococcota</taxon>
        <taxon>Myxococcia</taxon>
        <taxon>Myxococcales</taxon>
        <taxon>Cystobacterineae</taxon>
        <taxon>Myxococcaceae</taxon>
        <taxon>Pseudomyxococcus</taxon>
    </lineage>
</organism>
<feature type="transmembrane region" description="Helical" evidence="2">
    <location>
        <begin position="807"/>
        <end position="840"/>
    </location>
</feature>
<feature type="transmembrane region" description="Helical" evidence="2">
    <location>
        <begin position="933"/>
        <end position="957"/>
    </location>
</feature>
<feature type="region of interest" description="Disordered" evidence="1">
    <location>
        <begin position="131"/>
        <end position="213"/>
    </location>
</feature>
<feature type="compositionally biased region" description="Pro residues" evidence="1">
    <location>
        <begin position="199"/>
        <end position="213"/>
    </location>
</feature>
<feature type="transmembrane region" description="Helical" evidence="2">
    <location>
        <begin position="755"/>
        <end position="772"/>
    </location>
</feature>
<evidence type="ECO:0000313" key="4">
    <source>
        <dbReference type="Proteomes" id="UP000009026"/>
    </source>
</evidence>
<feature type="transmembrane region" description="Helical" evidence="2">
    <location>
        <begin position="503"/>
        <end position="522"/>
    </location>
</feature>
<feature type="transmembrane region" description="Helical" evidence="2">
    <location>
        <begin position="846"/>
        <end position="866"/>
    </location>
</feature>
<feature type="transmembrane region" description="Helical" evidence="2">
    <location>
        <begin position="1243"/>
        <end position="1261"/>
    </location>
</feature>
<feature type="compositionally biased region" description="Low complexity" evidence="1">
    <location>
        <begin position="168"/>
        <end position="181"/>
    </location>
</feature>
<feature type="transmembrane region" description="Helical" evidence="2">
    <location>
        <begin position="1386"/>
        <end position="1403"/>
    </location>
</feature>
<keyword evidence="2" id="KW-0812">Transmembrane</keyword>
<feature type="transmembrane region" description="Helical" evidence="2">
    <location>
        <begin position="529"/>
        <end position="551"/>
    </location>
</feature>
<feature type="transmembrane region" description="Helical" evidence="2">
    <location>
        <begin position="903"/>
        <end position="921"/>
    </location>
</feature>
<proteinExistence type="predicted"/>
<name>A0A0H4WQG1_9BACT</name>
<feature type="transmembrane region" description="Helical" evidence="2">
    <location>
        <begin position="1273"/>
        <end position="1294"/>
    </location>
</feature>
<feature type="transmembrane region" description="Helical" evidence="2">
    <location>
        <begin position="270"/>
        <end position="291"/>
    </location>
</feature>
<feature type="transmembrane region" description="Helical" evidence="2">
    <location>
        <begin position="1516"/>
        <end position="1536"/>
    </location>
</feature>
<evidence type="ECO:0000256" key="1">
    <source>
        <dbReference type="SAM" id="MobiDB-lite"/>
    </source>
</evidence>
<feature type="transmembrane region" description="Helical" evidence="2">
    <location>
        <begin position="994"/>
        <end position="1014"/>
    </location>
</feature>
<evidence type="ECO:0000313" key="3">
    <source>
        <dbReference type="EMBL" id="AKQ63550.1"/>
    </source>
</evidence>
<feature type="transmembrane region" description="Helical" evidence="2">
    <location>
        <begin position="1435"/>
        <end position="1453"/>
    </location>
</feature>
<feature type="transmembrane region" description="Helical" evidence="2">
    <location>
        <begin position="1104"/>
        <end position="1124"/>
    </location>
</feature>
<keyword evidence="2" id="KW-0472">Membrane</keyword>
<dbReference type="eggNOG" id="COG4223">
    <property type="taxonomic scope" value="Bacteria"/>
</dbReference>
<feature type="transmembrane region" description="Helical" evidence="2">
    <location>
        <begin position="1149"/>
        <end position="1176"/>
    </location>
</feature>
<feature type="transmembrane region" description="Helical" evidence="2">
    <location>
        <begin position="1630"/>
        <end position="1649"/>
    </location>
</feature>
<gene>
    <name evidence="3" type="ORF">A176_000462</name>
</gene>
<feature type="transmembrane region" description="Helical" evidence="2">
    <location>
        <begin position="330"/>
        <end position="354"/>
    </location>
</feature>
<feature type="transmembrane region" description="Helical" evidence="2">
    <location>
        <begin position="778"/>
        <end position="795"/>
    </location>
</feature>
<feature type="transmembrane region" description="Helical" evidence="2">
    <location>
        <begin position="1460"/>
        <end position="1481"/>
    </location>
</feature>
<feature type="transmembrane region" description="Helical" evidence="2">
    <location>
        <begin position="366"/>
        <end position="386"/>
    </location>
</feature>
<feature type="transmembrane region" description="Helical" evidence="2">
    <location>
        <begin position="707"/>
        <end position="724"/>
    </location>
</feature>
<feature type="transmembrane region" description="Helical" evidence="2">
    <location>
        <begin position="1678"/>
        <end position="1697"/>
    </location>
</feature>
<dbReference type="Proteomes" id="UP000009026">
    <property type="component" value="Chromosome"/>
</dbReference>
<feature type="transmembrane region" description="Helical" evidence="2">
    <location>
        <begin position="610"/>
        <end position="629"/>
    </location>
</feature>
<feature type="transmembrane region" description="Helical" evidence="2">
    <location>
        <begin position="963"/>
        <end position="982"/>
    </location>
</feature>
<feature type="transmembrane region" description="Helical" evidence="2">
    <location>
        <begin position="635"/>
        <end position="653"/>
    </location>
</feature>
<evidence type="ECO:0000256" key="2">
    <source>
        <dbReference type="SAM" id="Phobius"/>
    </source>
</evidence>
<dbReference type="EMBL" id="CP012109">
    <property type="protein sequence ID" value="AKQ63550.1"/>
    <property type="molecule type" value="Genomic_DNA"/>
</dbReference>
<feature type="compositionally biased region" description="Low complexity" evidence="1">
    <location>
        <begin position="131"/>
        <end position="141"/>
    </location>
</feature>
<feature type="transmembrane region" description="Helical" evidence="2">
    <location>
        <begin position="449"/>
        <end position="468"/>
    </location>
</feature>
<dbReference type="PATRIC" id="fig|1297742.4.peg.470"/>
<feature type="transmembrane region" description="Helical" evidence="2">
    <location>
        <begin position="683"/>
        <end position="700"/>
    </location>
</feature>
<dbReference type="STRING" id="1297742.A176_000462"/>
<accession>A0A0H4WQG1</accession>
<feature type="transmembrane region" description="Helical" evidence="2">
    <location>
        <begin position="878"/>
        <end position="897"/>
    </location>
</feature>
<feature type="transmembrane region" description="Helical" evidence="2">
    <location>
        <begin position="1340"/>
        <end position="1358"/>
    </location>
</feature>
<keyword evidence="2" id="KW-1133">Transmembrane helix</keyword>
<feature type="transmembrane region" description="Helical" evidence="2">
    <location>
        <begin position="1044"/>
        <end position="1064"/>
    </location>
</feature>
<feature type="transmembrane region" description="Helical" evidence="2">
    <location>
        <begin position="1573"/>
        <end position="1591"/>
    </location>
</feature>
<sequence>MYCPDCREERRGKDVFCALCGSRMAERSRAVVEAELAHVHFLLGELPRWELSDVPLNARRFILERYERQARILLAVLTELPQDGAEHVPAPALDDVTATHAEQVTPPEPAVAAAVEAAASAVMATALEAEAPTATAAHAEPPSVPSEATAQNAEAESVRDEGPFHGFEPTPEMPAEATARAAEPRTEETGAERHETFLPLPPNPAEPYAEPPQPRSLTARLVEETSTWNRVWRPFLYESIMWFVGAFLILSGTLYFVFESWAGMSSSVRSLTVFGMTAGYSAGFAVWGAFLARREALRKPGHILGLIGAAVAPLAGIALGPLGLGDLFQLGGVGTGLLVPALVVWSGVAAFLARKPLEAIDAPSRPFIQLALVASTWMMGLAPLAARLGDHALWLDVLPCALYFLMASRPAPTPREDTSLAFVIAAPLYLLFLYFARLHVALAGAEVEVSVGAYAPFCAFLLATALRFRTLDSERGADGLSIGAVSLQAACLIAASLSPPPTFFVTAAVMAWTLVSLARGGLARVRWAYAAYAALYFAYASFSQLFPGLALRWLNVVRDRFGYAVTEPLPLQFGALSALPFIFAGAVFAVSRLWRGERAGNPRDSALAEVLLRATAGASVLFIFLSITGPDARPAFWSALALAVLCLTLGLLVERFFLTVVGAGLCLFLPFQALAVLGASRGSVAAGAMALVLAAVALVCTARTRQLLGVIVGVMSLVGFLMGLAMGSGFTAVTGIALCAAAAVLTAWSFQSPVLVAMAAVLAAAVVPSLAGEVASKSVAPALAVTALGLALLSLRGGLVRWVGLPAVFYALLAVPWGMLAQVPGLGVVILVAAGAVAVASRVLPWVRPMAVGIASLALIQDISGIYSPWGGWMSPGLSVTLFCGWALGASVISARWGRSVSTVVAGLIALVFPLTALIGADSSLQSRVFLGAAFAALLTARALPATLSVVMAAFYAVFALSAWGGVGLLGLAAVLSLLAVLEEVPWVSRVCAGGARFALAASLCAAGVLGMVVVKWDDAPLPLLLAGTGTLPLLWTRATRQPFFASLAVPYSFVSIVVVGGELPGWVQALPVLALVLVRAVAHVPVVASLLLRSREEAPRNALSLWVQGWLAVAMVVMDIPALGSAEYRTPLYVLAASVALMPGPLPFIRVCGAALALLPFPVARSTAMGLLLALAIAESHWPERVWAFFRSGRDAALRLACVGTALAMAVLPTVEAPTPANLGVLAGVLALSAFLLSNRWLLAPAVWALALAPMGAAGLEDLLFRRDGDGLSSFVVALGAAALAAVCQVGAIQRGLTRAFAKVLPPLEDSWSEPLWVGGAGALGALLVQRVLTSWAGTLSLPVTLVAVATSCLLMVARERWMANVATGLLGVSLVAAVDPLWLPAILGGVGLALCLLGMWLDTREVRVGASLHHGGWVLSLLSLTAIRELGHAGMPLSLLFALGATWAVVYRRRERELLGWLASLVAVHGLLIHLGVVFSSGRGAAFLLPYFGAGSALLAALALFVAGKAQRQAVGFGFTVVALLEVVTGLAFVDASLGALREGLVSSVSLGVLLIALVRRAAVEKEASSAYLAQGVLALGYLSVRMLGMGATPVAGDSLAALVGGALFTGLYFFVQREGSTLACFRGPAVLGAYLFPLAGLLSAPWRDPLDAAALLVGHAAHFAALASHPARRTLASLVSVVAFNVALVLVWQWTGEGRRSSTSSPRGSRCSRCCACSEVPSMHTPTRGCVRWPSRSSTWRGRGSRSCSAMAAPCCCVSSCVWWAWRSASGCASAPTCTWAPASW</sequence>
<feature type="transmembrane region" description="Helical" evidence="2">
    <location>
        <begin position="660"/>
        <end position="677"/>
    </location>
</feature>
<feature type="transmembrane region" description="Helical" evidence="2">
    <location>
        <begin position="571"/>
        <end position="590"/>
    </location>
</feature>
<feature type="transmembrane region" description="Helical" evidence="2">
    <location>
        <begin position="303"/>
        <end position="324"/>
    </location>
</feature>
<protein>
    <submittedName>
        <fullName evidence="3">Uncharacterized protein</fullName>
    </submittedName>
</protein>
<feature type="transmembrane region" description="Helical" evidence="2">
    <location>
        <begin position="1363"/>
        <end position="1380"/>
    </location>
</feature>
<reference evidence="3 4" key="1">
    <citation type="journal article" date="2016" name="PLoS ONE">
        <title>Complete Genome Sequence and Comparative Genomics of a Novel Myxobacterium Myxococcus hansupus.</title>
        <authorList>
            <person name="Sharma G."/>
            <person name="Narwani T."/>
            <person name="Subramanian S."/>
        </authorList>
    </citation>
    <scope>NUCLEOTIDE SEQUENCE [LARGE SCALE GENOMIC DNA]</scope>
    <source>
        <strain evidence="4">mixupus</strain>
    </source>
</reference>
<dbReference type="KEGG" id="mym:A176_000462"/>
<feature type="transmembrane region" description="Helical" evidence="2">
    <location>
        <begin position="1410"/>
        <end position="1429"/>
    </location>
</feature>
<feature type="transmembrane region" description="Helical" evidence="2">
    <location>
        <begin position="420"/>
        <end position="437"/>
    </location>
</feature>
<feature type="compositionally biased region" description="Basic and acidic residues" evidence="1">
    <location>
        <begin position="182"/>
        <end position="196"/>
    </location>
</feature>
<feature type="transmembrane region" description="Helical" evidence="2">
    <location>
        <begin position="1070"/>
        <end position="1092"/>
    </location>
</feature>
<dbReference type="RefSeq" id="WP_226994160.1">
    <property type="nucleotide sequence ID" value="NZ_CP012109.1"/>
</dbReference>
<feature type="transmembrane region" description="Helical" evidence="2">
    <location>
        <begin position="1197"/>
        <end position="1216"/>
    </location>
</feature>
<feature type="transmembrane region" description="Helical" evidence="2">
    <location>
        <begin position="1487"/>
        <end position="1509"/>
    </location>
</feature>
<feature type="transmembrane region" description="Helical" evidence="2">
    <location>
        <begin position="1597"/>
        <end position="1618"/>
    </location>
</feature>
<keyword evidence="4" id="KW-1185">Reference proteome</keyword>
<feature type="transmembrane region" description="Helical" evidence="2">
    <location>
        <begin position="240"/>
        <end position="258"/>
    </location>
</feature>